<feature type="transmembrane region" description="Helical" evidence="6">
    <location>
        <begin position="376"/>
        <end position="394"/>
    </location>
</feature>
<dbReference type="Proteomes" id="UP000509626">
    <property type="component" value="Plasmid unnamed1"/>
</dbReference>
<evidence type="ECO:0000256" key="1">
    <source>
        <dbReference type="ARBA" id="ARBA00004651"/>
    </source>
</evidence>
<feature type="transmembrane region" description="Helical" evidence="6">
    <location>
        <begin position="252"/>
        <end position="274"/>
    </location>
</feature>
<evidence type="ECO:0000313" key="9">
    <source>
        <dbReference type="Proteomes" id="UP000509626"/>
    </source>
</evidence>
<organism evidence="8 9">
    <name type="scientific">Halorarum salinum</name>
    <dbReference type="NCBI Taxonomy" id="2743089"/>
    <lineage>
        <taxon>Archaea</taxon>
        <taxon>Methanobacteriati</taxon>
        <taxon>Methanobacteriota</taxon>
        <taxon>Stenosarchaea group</taxon>
        <taxon>Halobacteria</taxon>
        <taxon>Halobacteriales</taxon>
        <taxon>Haloferacaceae</taxon>
        <taxon>Halorarum</taxon>
    </lineage>
</organism>
<keyword evidence="3 6" id="KW-0812">Transmembrane</keyword>
<feature type="transmembrane region" description="Helical" evidence="6">
    <location>
        <begin position="21"/>
        <end position="39"/>
    </location>
</feature>
<proteinExistence type="predicted"/>
<feature type="transmembrane region" description="Helical" evidence="6">
    <location>
        <begin position="59"/>
        <end position="79"/>
    </location>
</feature>
<evidence type="ECO:0000256" key="2">
    <source>
        <dbReference type="ARBA" id="ARBA00022475"/>
    </source>
</evidence>
<evidence type="ECO:0000259" key="7">
    <source>
        <dbReference type="PROSITE" id="PS50850"/>
    </source>
</evidence>
<evidence type="ECO:0000256" key="3">
    <source>
        <dbReference type="ARBA" id="ARBA00022692"/>
    </source>
</evidence>
<dbReference type="RefSeq" id="WP_179270824.1">
    <property type="nucleotide sequence ID" value="NZ_CP058580.1"/>
</dbReference>
<evidence type="ECO:0000256" key="6">
    <source>
        <dbReference type="SAM" id="Phobius"/>
    </source>
</evidence>
<dbReference type="PROSITE" id="PS00216">
    <property type="entry name" value="SUGAR_TRANSPORT_1"/>
    <property type="match status" value="1"/>
</dbReference>
<dbReference type="InterPro" id="IPR005829">
    <property type="entry name" value="Sugar_transporter_CS"/>
</dbReference>
<keyword evidence="9" id="KW-1185">Reference proteome</keyword>
<dbReference type="AlphaFoldDB" id="A0A7D5QGQ0"/>
<dbReference type="KEGG" id="halu:HUG12_20880"/>
<feature type="transmembrane region" description="Helical" evidence="6">
    <location>
        <begin position="354"/>
        <end position="370"/>
    </location>
</feature>
<dbReference type="InterPro" id="IPR001958">
    <property type="entry name" value="Tet-R_TetA/multi-R_MdtG-like"/>
</dbReference>
<dbReference type="OrthoDB" id="117970at2157"/>
<dbReference type="PANTHER" id="PTHR43124">
    <property type="entry name" value="PURINE EFFLUX PUMP PBUE"/>
    <property type="match status" value="1"/>
</dbReference>
<reference evidence="8 9" key="1">
    <citation type="submission" date="2020-06" db="EMBL/GenBank/DDBJ databases">
        <title>NJ-3-1, isolated from saline soil.</title>
        <authorList>
            <person name="Cui H.L."/>
            <person name="Shi X."/>
        </authorList>
    </citation>
    <scope>NUCLEOTIDE SEQUENCE [LARGE SCALE GENOMIC DNA]</scope>
    <source>
        <strain evidence="8 9">NJ-3-1</strain>
        <plasmid evidence="8 9">unnamed1</plasmid>
    </source>
</reference>
<feature type="transmembrane region" description="Helical" evidence="6">
    <location>
        <begin position="176"/>
        <end position="193"/>
    </location>
</feature>
<dbReference type="PRINTS" id="PR01035">
    <property type="entry name" value="TCRTETA"/>
</dbReference>
<feature type="transmembrane region" description="Helical" evidence="6">
    <location>
        <begin position="286"/>
        <end position="305"/>
    </location>
</feature>
<evidence type="ECO:0000313" key="8">
    <source>
        <dbReference type="EMBL" id="QLG64241.1"/>
    </source>
</evidence>
<feature type="transmembrane region" description="Helical" evidence="6">
    <location>
        <begin position="311"/>
        <end position="333"/>
    </location>
</feature>
<dbReference type="InterPro" id="IPR020846">
    <property type="entry name" value="MFS_dom"/>
</dbReference>
<dbReference type="GO" id="GO:0005886">
    <property type="term" value="C:plasma membrane"/>
    <property type="evidence" value="ECO:0007669"/>
    <property type="project" value="UniProtKB-SubCell"/>
</dbReference>
<feature type="transmembrane region" description="Helical" evidence="6">
    <location>
        <begin position="146"/>
        <end position="170"/>
    </location>
</feature>
<keyword evidence="4 6" id="KW-1133">Transmembrane helix</keyword>
<dbReference type="SUPFAM" id="SSF103473">
    <property type="entry name" value="MFS general substrate transporter"/>
    <property type="match status" value="1"/>
</dbReference>
<feature type="transmembrane region" description="Helical" evidence="6">
    <location>
        <begin position="222"/>
        <end position="246"/>
    </location>
</feature>
<dbReference type="Gene3D" id="1.20.1250.20">
    <property type="entry name" value="MFS general substrate transporter like domains"/>
    <property type="match status" value="1"/>
</dbReference>
<feature type="domain" description="Major facilitator superfamily (MFS) profile" evidence="7">
    <location>
        <begin position="21"/>
        <end position="396"/>
    </location>
</feature>
<dbReference type="Pfam" id="PF07690">
    <property type="entry name" value="MFS_1"/>
    <property type="match status" value="2"/>
</dbReference>
<accession>A0A7D5QGQ0</accession>
<evidence type="ECO:0000256" key="5">
    <source>
        <dbReference type="ARBA" id="ARBA00023136"/>
    </source>
</evidence>
<evidence type="ECO:0000256" key="4">
    <source>
        <dbReference type="ARBA" id="ARBA00022989"/>
    </source>
</evidence>
<geneLocation type="plasmid" evidence="8 9">
    <name>unnamed1</name>
</geneLocation>
<dbReference type="InterPro" id="IPR050189">
    <property type="entry name" value="MFS_Efflux_Transporters"/>
</dbReference>
<dbReference type="CDD" id="cd17474">
    <property type="entry name" value="MFS_YfmO_like"/>
    <property type="match status" value="1"/>
</dbReference>
<keyword evidence="2" id="KW-1003">Cell membrane</keyword>
<feature type="transmembrane region" description="Helical" evidence="6">
    <location>
        <begin position="110"/>
        <end position="134"/>
    </location>
</feature>
<sequence length="396" mass="40342">MSSPENGTGRLPVAIPWSSPTVRVALLSTLLAPLGVPLISPALPTIRDALLLTDAQASLLVSTYFLTGIVLSPFIGLLADRIGRRRVLVPSLFVFSLAGASIALGPRFELVLAVRVVQGTAAAALFITTVTLIADTVEGIQRNTVLGVNTAVLSAGAAVYPLVGGALASISWNAPFAAYLLGLPVALFAHRVLPEPARERETRTLAYLRRVASALPARDATALYGSAFLVELLLFGSALTAVPFVLAGTYGLSPVVIGGVVTLAEVASVVTSALNGRFAGRFTNAGIVAAGFVGIAVGLVSAGWAPSAPALVVATVVLGAGWGTVLPSLDAGVSDAVPTRFRAGALSLRNSTTFLGRALGPVLFATLAVGRGYRPLLLAAGVGALAFAPLVVILSR</sequence>
<dbReference type="InterPro" id="IPR011701">
    <property type="entry name" value="MFS"/>
</dbReference>
<dbReference type="EMBL" id="CP058580">
    <property type="protein sequence ID" value="QLG64241.1"/>
    <property type="molecule type" value="Genomic_DNA"/>
</dbReference>
<dbReference type="PROSITE" id="PS50850">
    <property type="entry name" value="MFS"/>
    <property type="match status" value="1"/>
</dbReference>
<dbReference type="GO" id="GO:0022857">
    <property type="term" value="F:transmembrane transporter activity"/>
    <property type="evidence" value="ECO:0007669"/>
    <property type="project" value="InterPro"/>
</dbReference>
<keyword evidence="8" id="KW-0614">Plasmid</keyword>
<keyword evidence="5 6" id="KW-0472">Membrane</keyword>
<name>A0A7D5QGQ0_9EURY</name>
<dbReference type="PANTHER" id="PTHR43124:SF3">
    <property type="entry name" value="CHLORAMPHENICOL EFFLUX PUMP RV0191"/>
    <property type="match status" value="1"/>
</dbReference>
<gene>
    <name evidence="8" type="ORF">HUG12_20880</name>
</gene>
<comment type="subcellular location">
    <subcellularLocation>
        <location evidence="1">Cell membrane</location>
        <topology evidence="1">Multi-pass membrane protein</topology>
    </subcellularLocation>
</comment>
<protein>
    <submittedName>
        <fullName evidence="8">MFS transporter</fullName>
    </submittedName>
</protein>
<feature type="transmembrane region" description="Helical" evidence="6">
    <location>
        <begin position="86"/>
        <end position="104"/>
    </location>
</feature>
<dbReference type="GeneID" id="56039969"/>
<dbReference type="InterPro" id="IPR036259">
    <property type="entry name" value="MFS_trans_sf"/>
</dbReference>